<reference evidence="3" key="1">
    <citation type="journal article" date="2023" name="Mol. Phylogenet. Evol.">
        <title>Genome-scale phylogeny and comparative genomics of the fungal order Sordariales.</title>
        <authorList>
            <person name="Hensen N."/>
            <person name="Bonometti L."/>
            <person name="Westerberg I."/>
            <person name="Brannstrom I.O."/>
            <person name="Guillou S."/>
            <person name="Cros-Aarteil S."/>
            <person name="Calhoun S."/>
            <person name="Haridas S."/>
            <person name="Kuo A."/>
            <person name="Mondo S."/>
            <person name="Pangilinan J."/>
            <person name="Riley R."/>
            <person name="LaButti K."/>
            <person name="Andreopoulos B."/>
            <person name="Lipzen A."/>
            <person name="Chen C."/>
            <person name="Yan M."/>
            <person name="Daum C."/>
            <person name="Ng V."/>
            <person name="Clum A."/>
            <person name="Steindorff A."/>
            <person name="Ohm R.A."/>
            <person name="Martin F."/>
            <person name="Silar P."/>
            <person name="Natvig D.O."/>
            <person name="Lalanne C."/>
            <person name="Gautier V."/>
            <person name="Ament-Velasquez S.L."/>
            <person name="Kruys A."/>
            <person name="Hutchinson M.I."/>
            <person name="Powell A.J."/>
            <person name="Barry K."/>
            <person name="Miller A.N."/>
            <person name="Grigoriev I.V."/>
            <person name="Debuchy R."/>
            <person name="Gladieux P."/>
            <person name="Hiltunen Thoren M."/>
            <person name="Johannesson H."/>
        </authorList>
    </citation>
    <scope>NUCLEOTIDE SEQUENCE [LARGE SCALE GENOMIC DNA]</scope>
    <source>
        <strain evidence="3">CBS 340.73</strain>
    </source>
</reference>
<feature type="region of interest" description="Disordered" evidence="1">
    <location>
        <begin position="1"/>
        <end position="111"/>
    </location>
</feature>
<organism evidence="2 3">
    <name type="scientific">Diplogelasinospora grovesii</name>
    <dbReference type="NCBI Taxonomy" id="303347"/>
    <lineage>
        <taxon>Eukaryota</taxon>
        <taxon>Fungi</taxon>
        <taxon>Dikarya</taxon>
        <taxon>Ascomycota</taxon>
        <taxon>Pezizomycotina</taxon>
        <taxon>Sordariomycetes</taxon>
        <taxon>Sordariomycetidae</taxon>
        <taxon>Sordariales</taxon>
        <taxon>Diplogelasinosporaceae</taxon>
        <taxon>Diplogelasinospora</taxon>
    </lineage>
</organism>
<dbReference type="Proteomes" id="UP001303473">
    <property type="component" value="Unassembled WGS sequence"/>
</dbReference>
<evidence type="ECO:0000256" key="1">
    <source>
        <dbReference type="SAM" id="MobiDB-lite"/>
    </source>
</evidence>
<comment type="caution">
    <text evidence="2">The sequence shown here is derived from an EMBL/GenBank/DDBJ whole genome shotgun (WGS) entry which is preliminary data.</text>
</comment>
<evidence type="ECO:0000313" key="2">
    <source>
        <dbReference type="EMBL" id="KAK3933830.1"/>
    </source>
</evidence>
<feature type="compositionally biased region" description="Low complexity" evidence="1">
    <location>
        <begin position="100"/>
        <end position="111"/>
    </location>
</feature>
<protein>
    <submittedName>
        <fullName evidence="2">Uncharacterized protein</fullName>
    </submittedName>
</protein>
<evidence type="ECO:0000313" key="3">
    <source>
        <dbReference type="Proteomes" id="UP001303473"/>
    </source>
</evidence>
<feature type="compositionally biased region" description="Polar residues" evidence="1">
    <location>
        <begin position="170"/>
        <end position="219"/>
    </location>
</feature>
<feature type="region of interest" description="Disordered" evidence="1">
    <location>
        <begin position="147"/>
        <end position="287"/>
    </location>
</feature>
<keyword evidence="3" id="KW-1185">Reference proteome</keyword>
<feature type="compositionally biased region" description="Polar residues" evidence="1">
    <location>
        <begin position="231"/>
        <end position="241"/>
    </location>
</feature>
<gene>
    <name evidence="2" type="ORF">QBC46DRAFT_236677</name>
</gene>
<proteinExistence type="predicted"/>
<feature type="non-terminal residue" evidence="2">
    <location>
        <position position="287"/>
    </location>
</feature>
<feature type="compositionally biased region" description="Low complexity" evidence="1">
    <location>
        <begin position="242"/>
        <end position="253"/>
    </location>
</feature>
<feature type="compositionally biased region" description="Polar residues" evidence="1">
    <location>
        <begin position="24"/>
        <end position="36"/>
    </location>
</feature>
<dbReference type="AlphaFoldDB" id="A0AAN6RYF6"/>
<sequence length="287" mass="30978">SWAHEVESSVNDPSGPPQRPATPPSQAIQTPITPDNSPLVLRQESPVATNQGLAASRHNPLRPQTPVEESAEKRPEEVHTPENFVPRDVSDTPWHMRNNSTPLSLVSQSTLSSAPSSPIHAALPIDNHEPVIRDSWPTPIRGDLFTGHLFTGRPRNDSQVTDYSPYNHDNAPTNTKSPSNHFAQWQRQEAAGATSSVSNESVGSQGSGGSAESNDSPVTAGSLFQRMRNIFEQSQSPSQANGSSPVRSRPSSGLFYQTRKGSLAMKEPGSVNDAEEGVDEHSTLLRS</sequence>
<feature type="compositionally biased region" description="Pro residues" evidence="1">
    <location>
        <begin position="14"/>
        <end position="23"/>
    </location>
</feature>
<accession>A0AAN6RYF6</accession>
<feature type="compositionally biased region" description="Basic and acidic residues" evidence="1">
    <location>
        <begin position="70"/>
        <end position="80"/>
    </location>
</feature>
<name>A0AAN6RYF6_9PEZI</name>
<dbReference type="EMBL" id="MU854061">
    <property type="protein sequence ID" value="KAK3933830.1"/>
    <property type="molecule type" value="Genomic_DNA"/>
</dbReference>
<feature type="non-terminal residue" evidence="2">
    <location>
        <position position="1"/>
    </location>
</feature>